<protein>
    <submittedName>
        <fullName evidence="1">Bm12856, isoform d</fullName>
    </submittedName>
</protein>
<sequence>MKSTQAIKFRIQNEPFFSNIIPFRRINHRHPGLHKEFGPPVDPDGQVIPKVGLVGPHGLPLIVYHHMKHCIA</sequence>
<accession>A0A1I9G634</accession>
<organism evidence="1">
    <name type="scientific">Brugia malayi</name>
    <name type="common">Filarial nematode worm</name>
    <dbReference type="NCBI Taxonomy" id="6279"/>
    <lineage>
        <taxon>Eukaryota</taxon>
        <taxon>Metazoa</taxon>
        <taxon>Ecdysozoa</taxon>
        <taxon>Nematoda</taxon>
        <taxon>Chromadorea</taxon>
        <taxon>Rhabditida</taxon>
        <taxon>Spirurina</taxon>
        <taxon>Spiruromorpha</taxon>
        <taxon>Filarioidea</taxon>
        <taxon>Onchocercidae</taxon>
        <taxon>Brugia</taxon>
    </lineage>
</organism>
<gene>
    <name evidence="1" type="primary">Bm12856</name>
    <name evidence="1" type="ORF">BM_Bm12856</name>
</gene>
<dbReference type="EMBL" id="LN857024">
    <property type="protein sequence ID" value="CDQ02195.1"/>
    <property type="molecule type" value="Genomic_DNA"/>
</dbReference>
<proteinExistence type="predicted"/>
<reference evidence="1" key="1">
    <citation type="journal article" date="2007" name="Science">
        <title>Draft genome of the filarial nematode parasite Brugia malayi.</title>
        <authorList>
            <person name="Ghedin E."/>
            <person name="Wang S."/>
            <person name="Spiro D."/>
            <person name="Caler E."/>
            <person name="Zhao Q."/>
            <person name="Crabtree J."/>
            <person name="Allen J.E."/>
            <person name="Delcher A.L."/>
            <person name="Guiliano D.B."/>
            <person name="Miranda-Saavedra D."/>
            <person name="Angiuoli S.V."/>
            <person name="Creasy T."/>
            <person name="Amedeo P."/>
            <person name="Haas B."/>
            <person name="El-Sayed N.M."/>
            <person name="Wortman J.R."/>
            <person name="Feldblyum T."/>
            <person name="Tallon L."/>
            <person name="Schatz M."/>
            <person name="Shumway M."/>
            <person name="Koo H."/>
            <person name="Salzberg S.L."/>
            <person name="Schobel S."/>
            <person name="Pertea M."/>
            <person name="Pop M."/>
            <person name="White O."/>
            <person name="Barton G.J."/>
            <person name="Carlow C.K."/>
            <person name="Crawford M.J."/>
            <person name="Daub J."/>
            <person name="Dimmic M.W."/>
            <person name="Estes C.F."/>
            <person name="Foster J.M."/>
            <person name="Ganatra M."/>
            <person name="Gregory W.F."/>
            <person name="Johnson N.M."/>
            <person name="Jin J."/>
            <person name="Komuniecki R."/>
            <person name="Korf I."/>
            <person name="Kumar S."/>
            <person name="Laney S."/>
            <person name="Li B.W."/>
            <person name="Li W."/>
            <person name="Lindblom T.H."/>
            <person name="Lustigman S."/>
            <person name="Ma D."/>
            <person name="Maina C.V."/>
            <person name="Martin D.M."/>
            <person name="McCarter J.P."/>
            <person name="McReynolds L."/>
            <person name="Mitreva M."/>
            <person name="Nutman T.B."/>
            <person name="Parkinson J."/>
            <person name="Peregrin-Alvarez J.M."/>
            <person name="Poole C."/>
            <person name="Ren Q."/>
            <person name="Saunders L."/>
            <person name="Sluder A.E."/>
            <person name="Smith K."/>
            <person name="Stanke M."/>
            <person name="Unnasch T.R."/>
            <person name="Ware J."/>
            <person name="Wei A.D."/>
            <person name="Weil G."/>
            <person name="Williams D.J."/>
            <person name="Zhang Y."/>
            <person name="Williams S.A."/>
            <person name="Fraser-Liggett C."/>
            <person name="Slatko B."/>
            <person name="Blaxter M.L."/>
            <person name="Scott A.L."/>
        </authorList>
    </citation>
    <scope>NUCLEOTIDE SEQUENCE</scope>
    <source>
        <strain evidence="1">FR3</strain>
    </source>
</reference>
<evidence type="ECO:0000313" key="1">
    <source>
        <dbReference type="EMBL" id="CDQ02195.1"/>
    </source>
</evidence>
<dbReference type="AlphaFoldDB" id="A0A1I9G634"/>
<reference evidence="1" key="2">
    <citation type="submission" date="2012-12" db="EMBL/GenBank/DDBJ databases">
        <authorList>
            <consortium name="WormBase Consortium"/>
            <person name="Ghedin E."/>
            <person name="Paulini M."/>
        </authorList>
    </citation>
    <scope>NUCLEOTIDE SEQUENCE</scope>
    <source>
        <strain evidence="1">FR3</strain>
    </source>
</reference>
<name>A0A1I9G634_BRUMA</name>